<evidence type="ECO:0000313" key="3">
    <source>
        <dbReference type="EMBL" id="SCM69015.1"/>
    </source>
</evidence>
<proteinExistence type="predicted"/>
<dbReference type="EMBL" id="FMJB01000063">
    <property type="protein sequence ID" value="SCM69015.1"/>
    <property type="molecule type" value="Genomic_DNA"/>
</dbReference>
<name>A0A1M4N4Z3_9RHOB</name>
<keyword evidence="4" id="KW-1185">Reference proteome</keyword>
<dbReference type="PANTHER" id="PTHR30329">
    <property type="entry name" value="STATOR ELEMENT OF FLAGELLAR MOTOR COMPLEX"/>
    <property type="match status" value="1"/>
</dbReference>
<evidence type="ECO:0000313" key="4">
    <source>
        <dbReference type="Proteomes" id="UP000184085"/>
    </source>
</evidence>
<gene>
    <name evidence="3" type="ORF">KARMA_3247</name>
</gene>
<dbReference type="PROSITE" id="PS51123">
    <property type="entry name" value="OMPA_2"/>
    <property type="match status" value="1"/>
</dbReference>
<dbReference type="InterPro" id="IPR036737">
    <property type="entry name" value="OmpA-like_sf"/>
</dbReference>
<dbReference type="CDD" id="cd07185">
    <property type="entry name" value="OmpA_C-like"/>
    <property type="match status" value="1"/>
</dbReference>
<dbReference type="AlphaFoldDB" id="A0A1M4N4Z3"/>
<feature type="domain" description="OmpA-like" evidence="2">
    <location>
        <begin position="361"/>
        <end position="481"/>
    </location>
</feature>
<dbReference type="Gene3D" id="3.40.1520.20">
    <property type="match status" value="1"/>
</dbReference>
<dbReference type="Gene3D" id="3.30.1330.60">
    <property type="entry name" value="OmpA-like domain"/>
    <property type="match status" value="1"/>
</dbReference>
<dbReference type="PANTHER" id="PTHR30329:SF21">
    <property type="entry name" value="LIPOPROTEIN YIAD-RELATED"/>
    <property type="match status" value="1"/>
</dbReference>
<keyword evidence="1" id="KW-0472">Membrane</keyword>
<dbReference type="Proteomes" id="UP000184085">
    <property type="component" value="Unassembled WGS sequence"/>
</dbReference>
<dbReference type="Pfam" id="PF00691">
    <property type="entry name" value="OmpA"/>
    <property type="match status" value="1"/>
</dbReference>
<dbReference type="InterPro" id="IPR050330">
    <property type="entry name" value="Bact_OuterMem_StrucFunc"/>
</dbReference>
<reference evidence="4" key="1">
    <citation type="submission" date="2016-09" db="EMBL/GenBank/DDBJ databases">
        <authorList>
            <person name="Wibberg D."/>
        </authorList>
    </citation>
    <scope>NUCLEOTIDE SEQUENCE [LARGE SCALE GENOMIC DNA]</scope>
</reference>
<protein>
    <recommendedName>
        <fullName evidence="2">OmpA-like domain-containing protein</fullName>
    </recommendedName>
</protein>
<dbReference type="RefSeq" id="WP_072708174.1">
    <property type="nucleotide sequence ID" value="NZ_FMJB01000063.1"/>
</dbReference>
<accession>A0A1M4N4Z3</accession>
<dbReference type="GO" id="GO:0016020">
    <property type="term" value="C:membrane"/>
    <property type="evidence" value="ECO:0007669"/>
    <property type="project" value="UniProtKB-UniRule"/>
</dbReference>
<dbReference type="SUPFAM" id="SSF103088">
    <property type="entry name" value="OmpA-like"/>
    <property type="match status" value="1"/>
</dbReference>
<dbReference type="InterPro" id="IPR006665">
    <property type="entry name" value="OmpA-like"/>
</dbReference>
<evidence type="ECO:0000259" key="2">
    <source>
        <dbReference type="PROSITE" id="PS51123"/>
    </source>
</evidence>
<evidence type="ECO:0000256" key="1">
    <source>
        <dbReference type="PROSITE-ProRule" id="PRU00473"/>
    </source>
</evidence>
<sequence length="485" mass="50470">MRTIAGAVIVLAGLGGLGWWATVRQADVIEQQILQAATALEVPSVHGVDIAVSGRDITLTGIANGPDEAEALLAAYAAVPGQREVRADWTVLPVVSPYVMAARWQEDSFAAEGHVPTQAARAELEPILGSTQSLALGAGAPKDWSAAAKVGLTATRLLEEGEMRLEDQTLILNGIARTPSEGAAIERTLASLPQGYRSESVLDYLDDGTPPEYSITYDASTGLRIDGKLPAGLTADDVSGALNFVAHGGNAQTGLLGDPAGHIDRLKPLAEWLPELERLTIVRTGDDLSVVGTVGAGVDAELVAEALTEAVGNPVNLAVGAAQQPDGSLRTNAATGATEVARAGYWLPHVHFNPDIDTCADRMNTELQRNPIQFLTGSARLDAKASRVINAMASVAALCVTDGNLRAEIGGHTDSVGDPASNRALSEARANAVRAALIARGVASRALVANGYGESDPIETNDTEEGRAANRRTTVIWSPSDDGVN</sequence>
<organism evidence="3 4">
    <name type="scientific">Donghicola eburneus</name>
    <dbReference type="NCBI Taxonomy" id="393278"/>
    <lineage>
        <taxon>Bacteria</taxon>
        <taxon>Pseudomonadati</taxon>
        <taxon>Pseudomonadota</taxon>
        <taxon>Alphaproteobacteria</taxon>
        <taxon>Rhodobacterales</taxon>
        <taxon>Roseobacteraceae</taxon>
        <taxon>Donghicola</taxon>
    </lineage>
</organism>